<dbReference type="GO" id="GO:0004386">
    <property type="term" value="F:helicase activity"/>
    <property type="evidence" value="ECO:0007669"/>
    <property type="project" value="UniProtKB-KW"/>
</dbReference>
<dbReference type="EMBL" id="BMAU01021206">
    <property type="protein sequence ID" value="GFX99137.1"/>
    <property type="molecule type" value="Genomic_DNA"/>
</dbReference>
<keyword evidence="1" id="KW-0547">Nucleotide-binding</keyword>
<dbReference type="Proteomes" id="UP000887159">
    <property type="component" value="Unassembled WGS sequence"/>
</dbReference>
<comment type="caution">
    <text evidence="1">The sequence shown here is derived from an EMBL/GenBank/DDBJ whole genome shotgun (WGS) entry which is preliminary data.</text>
</comment>
<name>A0A8X6V8T9_TRICX</name>
<sequence length="134" mass="15765">MVSRLPRNVDDDYCVNVHIERRKIHRTSYLMGLVTKRTIKAWLQYLVATPLYRMYDVTIDDSFFNLNQSMSQVPQEEISENITTEESLTAQQQTWLWNVEKYLRIAPGEVSVPRSLLFDEHAKELIPSNLLESF</sequence>
<protein>
    <submittedName>
        <fullName evidence="1">ATP-dependent DNA helicase</fullName>
    </submittedName>
</protein>
<evidence type="ECO:0000313" key="2">
    <source>
        <dbReference type="Proteomes" id="UP000887159"/>
    </source>
</evidence>
<reference evidence="1" key="1">
    <citation type="submission" date="2020-08" db="EMBL/GenBank/DDBJ databases">
        <title>Multicomponent nature underlies the extraordinary mechanical properties of spider dragline silk.</title>
        <authorList>
            <person name="Kono N."/>
            <person name="Nakamura H."/>
            <person name="Mori M."/>
            <person name="Yoshida Y."/>
            <person name="Ohtoshi R."/>
            <person name="Malay A.D."/>
            <person name="Moran D.A.P."/>
            <person name="Tomita M."/>
            <person name="Numata K."/>
            <person name="Arakawa K."/>
        </authorList>
    </citation>
    <scope>NUCLEOTIDE SEQUENCE</scope>
</reference>
<keyword evidence="1" id="KW-0347">Helicase</keyword>
<keyword evidence="1" id="KW-0067">ATP-binding</keyword>
<organism evidence="1 2">
    <name type="scientific">Trichonephila clavipes</name>
    <name type="common">Golden silk orbweaver</name>
    <name type="synonym">Nephila clavipes</name>
    <dbReference type="NCBI Taxonomy" id="2585209"/>
    <lineage>
        <taxon>Eukaryota</taxon>
        <taxon>Metazoa</taxon>
        <taxon>Ecdysozoa</taxon>
        <taxon>Arthropoda</taxon>
        <taxon>Chelicerata</taxon>
        <taxon>Arachnida</taxon>
        <taxon>Araneae</taxon>
        <taxon>Araneomorphae</taxon>
        <taxon>Entelegynae</taxon>
        <taxon>Araneoidea</taxon>
        <taxon>Nephilidae</taxon>
        <taxon>Trichonephila</taxon>
    </lineage>
</organism>
<gene>
    <name evidence="1" type="ORF">TNCV_2493181</name>
</gene>
<keyword evidence="1" id="KW-0378">Hydrolase</keyword>
<evidence type="ECO:0000313" key="1">
    <source>
        <dbReference type="EMBL" id="GFX99137.1"/>
    </source>
</evidence>
<proteinExistence type="predicted"/>
<accession>A0A8X6V8T9</accession>
<keyword evidence="2" id="KW-1185">Reference proteome</keyword>
<dbReference type="AlphaFoldDB" id="A0A8X6V8T9"/>